<dbReference type="InterPro" id="IPR013783">
    <property type="entry name" value="Ig-like_fold"/>
</dbReference>
<keyword evidence="1" id="KW-0732">Signal</keyword>
<accession>A0ABS0L823</accession>
<proteinExistence type="predicted"/>
<sequence length="842" mass="91543">MNIILKAWGLLLFLCCSYSAYAVVPPPDTALHLPVTSPPSCNQVTIAWTSATASPSSGYHGKRSLLVLQAVSATNAMPEPEQGISYISSSYFGAGQQLAPGQFVVYADSGQATTISGLQANTEYRADVFAYYDSTSLDAASGPVYSPLVTTATLYFTTPDFSSSTPPSLGASGASASIVDCSTAQLTCLPGNGDGRLFVIQRLPSGADGVSLSTEPQSGQFYFPNYLYGQGQAVAPDTYAMYLGPDSTATLYGLIPGERYKFVAYEYQTERDGTGGNTCTNPGYAAPVDTAYFTVPRCSTTEPLVAASSAAQSDTTTTTARVRWTNGNGVRRLVVVNQIAFSNGLMLPQQNTLYQGATAFGQGSQTQPGTFVVYAGQDSSVTVSNLEPDTYYQLAVYEYNVDQRGKPTYLLSQAPAYTLVKTYPEPEPVAPSDLRVNYSVPFSYNQGLTQVSWKPGTGSHYVVFAQEVREGQQALYEPVDGILYNQKLNNDFSPAARVGDKTYILSRSTYSSSGADTIVYLRNLTIGHVYELAIFEYVLDGNGLPKYTGSIPMAFRAARMEPVLQGELINDVPTLTWTVGGHYHAEHFRIFASQDNTQFLPLGPGIPIAQDSSVSRVALTRPLSAITVPTYFKVEMYHRDGQWLYSNTILLSPGKPLPVELLRLSGQVSEANRATLNWSTAQEKNSAYFSVERSLDGLHFVPVGRQAAAGTSTQQRAYRLVDPHPLEQLTYYRLHQVDQNGAATYSESISLQPARHTLQLKVWPNPAHAGKQASLHLTGLDHQAGLVQVYIRTLTGQLLHHKQLQAFPLVEWSWSLAHYAPGVYLIEVQTSAGRHFARLVIE</sequence>
<feature type="signal peptide" evidence="1">
    <location>
        <begin position="1"/>
        <end position="22"/>
    </location>
</feature>
<dbReference type="Gene3D" id="2.60.40.10">
    <property type="entry name" value="Immunoglobulins"/>
    <property type="match status" value="1"/>
</dbReference>
<dbReference type="RefSeq" id="WP_196957326.1">
    <property type="nucleotide sequence ID" value="NZ_JADWYK010000023.1"/>
</dbReference>
<comment type="caution">
    <text evidence="3">The sequence shown here is derived from an EMBL/GenBank/DDBJ whole genome shotgun (WGS) entry which is preliminary data.</text>
</comment>
<dbReference type="InterPro" id="IPR036116">
    <property type="entry name" value="FN3_sf"/>
</dbReference>
<keyword evidence="4" id="KW-1185">Reference proteome</keyword>
<dbReference type="Proteomes" id="UP000601099">
    <property type="component" value="Unassembled WGS sequence"/>
</dbReference>
<dbReference type="SMART" id="SM00060">
    <property type="entry name" value="FN3"/>
    <property type="match status" value="2"/>
</dbReference>
<dbReference type="SUPFAM" id="SSF49265">
    <property type="entry name" value="Fibronectin type III"/>
    <property type="match status" value="1"/>
</dbReference>
<feature type="chain" id="PRO_5045092522" evidence="1">
    <location>
        <begin position="23"/>
        <end position="842"/>
    </location>
</feature>
<gene>
    <name evidence="3" type="ORF">I5L79_22370</name>
</gene>
<dbReference type="InterPro" id="IPR003961">
    <property type="entry name" value="FN3_dom"/>
</dbReference>
<organism evidence="3 4">
    <name type="scientific">Hymenobacter guriensis</name>
    <dbReference type="NCBI Taxonomy" id="2793065"/>
    <lineage>
        <taxon>Bacteria</taxon>
        <taxon>Pseudomonadati</taxon>
        <taxon>Bacteroidota</taxon>
        <taxon>Cytophagia</taxon>
        <taxon>Cytophagales</taxon>
        <taxon>Hymenobacteraceae</taxon>
        <taxon>Hymenobacter</taxon>
    </lineage>
</organism>
<evidence type="ECO:0000313" key="3">
    <source>
        <dbReference type="EMBL" id="MBG8556308.1"/>
    </source>
</evidence>
<evidence type="ECO:0000259" key="2">
    <source>
        <dbReference type="SMART" id="SM00060"/>
    </source>
</evidence>
<evidence type="ECO:0000313" key="4">
    <source>
        <dbReference type="Proteomes" id="UP000601099"/>
    </source>
</evidence>
<feature type="domain" description="Fibronectin type-III" evidence="2">
    <location>
        <begin position="304"/>
        <end position="407"/>
    </location>
</feature>
<name>A0ABS0L823_9BACT</name>
<evidence type="ECO:0000256" key="1">
    <source>
        <dbReference type="SAM" id="SignalP"/>
    </source>
</evidence>
<protein>
    <submittedName>
        <fullName evidence="3">T9SS type A sorting domain-containing protein</fullName>
    </submittedName>
</protein>
<dbReference type="EMBL" id="JADWYK010000023">
    <property type="protein sequence ID" value="MBG8556308.1"/>
    <property type="molecule type" value="Genomic_DNA"/>
</dbReference>
<reference evidence="3 4" key="1">
    <citation type="submission" date="2020-11" db="EMBL/GenBank/DDBJ databases">
        <title>Hymenobacter sp.</title>
        <authorList>
            <person name="Kim M.K."/>
        </authorList>
    </citation>
    <scope>NUCLEOTIDE SEQUENCE [LARGE SCALE GENOMIC DNA]</scope>
    <source>
        <strain evidence="3 4">BT594</strain>
    </source>
</reference>
<feature type="domain" description="Fibronectin type-III" evidence="2">
    <location>
        <begin position="25"/>
        <end position="136"/>
    </location>
</feature>